<keyword evidence="9" id="KW-0498">Mitosis</keyword>
<evidence type="ECO:0000256" key="2">
    <source>
        <dbReference type="ARBA" id="ARBA00004496"/>
    </source>
</evidence>
<comment type="subcellular location">
    <subcellularLocation>
        <location evidence="2">Cytoplasm</location>
    </subcellularLocation>
    <subcellularLocation>
        <location evidence="1">Nucleus</location>
    </subcellularLocation>
</comment>
<keyword evidence="6" id="KW-0053">Apoptosis</keyword>
<dbReference type="Pfam" id="PF06113">
    <property type="entry name" value="BRE"/>
    <property type="match status" value="1"/>
</dbReference>
<evidence type="ECO:0000256" key="4">
    <source>
        <dbReference type="ARBA" id="ARBA00022490"/>
    </source>
</evidence>
<evidence type="ECO:0000256" key="13">
    <source>
        <dbReference type="ARBA" id="ARBA00023242"/>
    </source>
</evidence>
<protein>
    <recommendedName>
        <fullName evidence="3">BRISC and BRCA1-A complex member 2</fullName>
    </recommendedName>
    <alternativeName>
        <fullName evidence="16">BRCA1-A complex subunit BRE</fullName>
    </alternativeName>
    <alternativeName>
        <fullName evidence="17">BRCA1/BRCA2-containing complex subunit 45</fullName>
    </alternativeName>
</protein>
<reference evidence="18" key="1">
    <citation type="journal article" date="2020" name="Fungal Divers.">
        <title>Resolving the Mortierellaceae phylogeny through synthesis of multi-gene phylogenetics and phylogenomics.</title>
        <authorList>
            <person name="Vandepol N."/>
            <person name="Liber J."/>
            <person name="Desiro A."/>
            <person name="Na H."/>
            <person name="Kennedy M."/>
            <person name="Barry K."/>
            <person name="Grigoriev I.V."/>
            <person name="Miller A.N."/>
            <person name="O'Donnell K."/>
            <person name="Stajich J.E."/>
            <person name="Bonito G."/>
        </authorList>
    </citation>
    <scope>NUCLEOTIDE SEQUENCE</scope>
    <source>
        <strain evidence="18">NRRL 28262</strain>
    </source>
</reference>
<dbReference type="PANTHER" id="PTHR15189:SF7">
    <property type="entry name" value="BRISC AND BRCA1-A COMPLEX MEMBER 2"/>
    <property type="match status" value="1"/>
</dbReference>
<keyword evidence="11" id="KW-0156">Chromatin regulator</keyword>
<evidence type="ECO:0000256" key="1">
    <source>
        <dbReference type="ARBA" id="ARBA00004123"/>
    </source>
</evidence>
<keyword evidence="14" id="KW-0131">Cell cycle</keyword>
<dbReference type="GO" id="GO:0006325">
    <property type="term" value="P:chromatin organization"/>
    <property type="evidence" value="ECO:0007669"/>
    <property type="project" value="UniProtKB-KW"/>
</dbReference>
<proteinExistence type="inferred from homology"/>
<evidence type="ECO:0000256" key="14">
    <source>
        <dbReference type="ARBA" id="ARBA00023306"/>
    </source>
</evidence>
<dbReference type="GO" id="GO:0070552">
    <property type="term" value="C:BRISC complex"/>
    <property type="evidence" value="ECO:0007669"/>
    <property type="project" value="InterPro"/>
</dbReference>
<keyword evidence="8" id="KW-0227">DNA damage</keyword>
<dbReference type="GO" id="GO:0051301">
    <property type="term" value="P:cell division"/>
    <property type="evidence" value="ECO:0007669"/>
    <property type="project" value="UniProtKB-KW"/>
</dbReference>
<evidence type="ECO:0000256" key="3">
    <source>
        <dbReference type="ARBA" id="ARBA00019438"/>
    </source>
</evidence>
<dbReference type="GO" id="GO:0005737">
    <property type="term" value="C:cytoplasm"/>
    <property type="evidence" value="ECO:0007669"/>
    <property type="project" value="UniProtKB-SubCell"/>
</dbReference>
<comment type="similarity">
    <text evidence="15">Belongs to the BABAM2 family.</text>
</comment>
<comment type="caution">
    <text evidence="18">The sequence shown here is derived from an EMBL/GenBank/DDBJ whole genome shotgun (WGS) entry which is preliminary data.</text>
</comment>
<dbReference type="EMBL" id="JAAAIL010001030">
    <property type="protein sequence ID" value="KAG0271925.1"/>
    <property type="molecule type" value="Genomic_DNA"/>
</dbReference>
<keyword evidence="10" id="KW-0833">Ubl conjugation pathway</keyword>
<evidence type="ECO:0000256" key="6">
    <source>
        <dbReference type="ARBA" id="ARBA00022703"/>
    </source>
</evidence>
<keyword evidence="5" id="KW-0132">Cell division</keyword>
<evidence type="ECO:0000256" key="12">
    <source>
        <dbReference type="ARBA" id="ARBA00023204"/>
    </source>
</evidence>
<dbReference type="AlphaFoldDB" id="A0AAD4D8W6"/>
<organism evidence="18 19">
    <name type="scientific">Linnemannia exigua</name>
    <dbReference type="NCBI Taxonomy" id="604196"/>
    <lineage>
        <taxon>Eukaryota</taxon>
        <taxon>Fungi</taxon>
        <taxon>Fungi incertae sedis</taxon>
        <taxon>Mucoromycota</taxon>
        <taxon>Mortierellomycotina</taxon>
        <taxon>Mortierellomycetes</taxon>
        <taxon>Mortierellales</taxon>
        <taxon>Mortierellaceae</taxon>
        <taxon>Linnemannia</taxon>
    </lineage>
</organism>
<keyword evidence="12" id="KW-0234">DNA repair</keyword>
<dbReference type="Proteomes" id="UP001194580">
    <property type="component" value="Unassembled WGS sequence"/>
</dbReference>
<name>A0AAD4D8W6_9FUNG</name>
<evidence type="ECO:0000256" key="8">
    <source>
        <dbReference type="ARBA" id="ARBA00022763"/>
    </source>
</evidence>
<keyword evidence="13" id="KW-0539">Nucleus</keyword>
<dbReference type="InterPro" id="IPR010358">
    <property type="entry name" value="BRE"/>
</dbReference>
<keyword evidence="4" id="KW-0963">Cytoplasm</keyword>
<dbReference type="PANTHER" id="PTHR15189">
    <property type="entry name" value="BRISC AND BRCA1-A COMPLEX MEMBER 2"/>
    <property type="match status" value="1"/>
</dbReference>
<evidence type="ECO:0000256" key="10">
    <source>
        <dbReference type="ARBA" id="ARBA00022786"/>
    </source>
</evidence>
<evidence type="ECO:0000313" key="19">
    <source>
        <dbReference type="Proteomes" id="UP001194580"/>
    </source>
</evidence>
<evidence type="ECO:0000256" key="7">
    <source>
        <dbReference type="ARBA" id="ARBA00022737"/>
    </source>
</evidence>
<dbReference type="GO" id="GO:0006915">
    <property type="term" value="P:apoptotic process"/>
    <property type="evidence" value="ECO:0007669"/>
    <property type="project" value="UniProtKB-KW"/>
</dbReference>
<evidence type="ECO:0000256" key="9">
    <source>
        <dbReference type="ARBA" id="ARBA00022776"/>
    </source>
</evidence>
<sequence length="391" mass="44478">MSIYTKPKNSDLQLSLYLSQALSYLSDHAAMTLFSVRKLNVGSSQKVFNPDGAPVADTVHLTMRSSSIGSNSVDLQLFYDPYDWSFPPDIILHGLYMKPSLADLGLDDTWDHEDPANLSRVLKKLSYMMQHDERQRVALCDNERIQVEYSCLHDREEMDCCLIPGIDGPTKVVFAVPFYINIQEQGVNQEIKLVAKIQFLISSLVPNDVAAVKSHVELLSTFDYPDLLRGTPDIGKHEPVTDYIGRVSKKMTEHFDRAQKRRDMKKQMIDTLLVTFRPNLLECDLVNHTFASFLFIVDRVKGREGTATAIATFYLPDTFPDEYPKITLTAPLLPSASYLPTPEPEVIPVKLYSPRWGCERIVNEIWEQLWDEIPRFYTKALHFASAPSSHS</sequence>
<accession>A0AAD4D8W6</accession>
<gene>
    <name evidence="18" type="ORF">BGZ95_000208</name>
</gene>
<evidence type="ECO:0000256" key="11">
    <source>
        <dbReference type="ARBA" id="ARBA00022853"/>
    </source>
</evidence>
<evidence type="ECO:0000256" key="15">
    <source>
        <dbReference type="ARBA" id="ARBA00025766"/>
    </source>
</evidence>
<keyword evidence="19" id="KW-1185">Reference proteome</keyword>
<evidence type="ECO:0000256" key="16">
    <source>
        <dbReference type="ARBA" id="ARBA00032491"/>
    </source>
</evidence>
<dbReference type="GO" id="GO:0006302">
    <property type="term" value="P:double-strand break repair"/>
    <property type="evidence" value="ECO:0007669"/>
    <property type="project" value="TreeGrafter"/>
</dbReference>
<evidence type="ECO:0000313" key="18">
    <source>
        <dbReference type="EMBL" id="KAG0271925.1"/>
    </source>
</evidence>
<keyword evidence="7" id="KW-0677">Repeat</keyword>
<evidence type="ECO:0000256" key="17">
    <source>
        <dbReference type="ARBA" id="ARBA00032630"/>
    </source>
</evidence>
<evidence type="ECO:0000256" key="5">
    <source>
        <dbReference type="ARBA" id="ARBA00022618"/>
    </source>
</evidence>